<comment type="caution">
    <text evidence="2">The sequence shown here is derived from an EMBL/GenBank/DDBJ whole genome shotgun (WGS) entry which is preliminary data.</text>
</comment>
<evidence type="ECO:0000256" key="1">
    <source>
        <dbReference type="SAM" id="SignalP"/>
    </source>
</evidence>
<dbReference type="RefSeq" id="WP_262988916.1">
    <property type="nucleotide sequence ID" value="NZ_JAOTEN010000001.1"/>
</dbReference>
<dbReference type="EMBL" id="JAOTEN010000001">
    <property type="protein sequence ID" value="MCU7613066.1"/>
    <property type="molecule type" value="Genomic_DNA"/>
</dbReference>
<reference evidence="3" key="1">
    <citation type="submission" date="2023-07" db="EMBL/GenBank/DDBJ databases">
        <title>Chryseobacterium sp. GMJ5 Genome sequencing and assembly.</title>
        <authorList>
            <person name="Jung Y."/>
        </authorList>
    </citation>
    <scope>NUCLEOTIDE SEQUENCE [LARGE SCALE GENOMIC DNA]</scope>
    <source>
        <strain evidence="3">GMJ5</strain>
    </source>
</reference>
<feature type="signal peptide" evidence="1">
    <location>
        <begin position="1"/>
        <end position="20"/>
    </location>
</feature>
<organism evidence="2 3">
    <name type="scientific">Chryseobacterium gilvum</name>
    <dbReference type="NCBI Taxonomy" id="2976534"/>
    <lineage>
        <taxon>Bacteria</taxon>
        <taxon>Pseudomonadati</taxon>
        <taxon>Bacteroidota</taxon>
        <taxon>Flavobacteriia</taxon>
        <taxon>Flavobacteriales</taxon>
        <taxon>Weeksellaceae</taxon>
        <taxon>Chryseobacterium group</taxon>
        <taxon>Chryseobacterium</taxon>
    </lineage>
</organism>
<keyword evidence="3" id="KW-1185">Reference proteome</keyword>
<gene>
    <name evidence="2" type="ORF">N0B16_01305</name>
</gene>
<proteinExistence type="predicted"/>
<feature type="chain" id="PRO_5046074798" evidence="1">
    <location>
        <begin position="21"/>
        <end position="129"/>
    </location>
</feature>
<evidence type="ECO:0000313" key="2">
    <source>
        <dbReference type="EMBL" id="MCU7613066.1"/>
    </source>
</evidence>
<keyword evidence="1" id="KW-0732">Signal</keyword>
<protein>
    <submittedName>
        <fullName evidence="2">META domain-containing protein</fullName>
    </submittedName>
</protein>
<dbReference type="Proteomes" id="UP001208114">
    <property type="component" value="Unassembled WGS sequence"/>
</dbReference>
<sequence>MKKVIFTILCSAISFISVQAQTNILAKTTWKVEDIKQNGSAIFTRAKTIKFPSEQPTFNYIQFNEDKKYYSGSTCFQMVGTYSVYEDNQVEISEGTADMSSDCKEPKTFTGTYTFTIDKDRLELIPVKN</sequence>
<evidence type="ECO:0000313" key="3">
    <source>
        <dbReference type="Proteomes" id="UP001208114"/>
    </source>
</evidence>
<name>A0ABT2VSV7_9FLAO</name>
<accession>A0ABT2VSV7</accession>